<reference evidence="2 3" key="1">
    <citation type="submission" date="2016-04" db="EMBL/GenBank/DDBJ databases">
        <title>A degradative enzymes factory behind the ericoid mycorrhizal symbiosis.</title>
        <authorList>
            <consortium name="DOE Joint Genome Institute"/>
            <person name="Martino E."/>
            <person name="Morin E."/>
            <person name="Grelet G."/>
            <person name="Kuo A."/>
            <person name="Kohler A."/>
            <person name="Daghino S."/>
            <person name="Barry K."/>
            <person name="Choi C."/>
            <person name="Cichocki N."/>
            <person name="Clum A."/>
            <person name="Copeland A."/>
            <person name="Hainaut M."/>
            <person name="Haridas S."/>
            <person name="Labutti K."/>
            <person name="Lindquist E."/>
            <person name="Lipzen A."/>
            <person name="Khouja H.-R."/>
            <person name="Murat C."/>
            <person name="Ohm R."/>
            <person name="Olson A."/>
            <person name="Spatafora J."/>
            <person name="Veneault-Fourrey C."/>
            <person name="Henrissat B."/>
            <person name="Grigoriev I."/>
            <person name="Martin F."/>
            <person name="Perotto S."/>
        </authorList>
    </citation>
    <scope>NUCLEOTIDE SEQUENCE [LARGE SCALE GENOMIC DNA]</scope>
    <source>
        <strain evidence="2 3">F</strain>
    </source>
</reference>
<dbReference type="PANTHER" id="PTHR24148">
    <property type="entry name" value="ANKYRIN REPEAT DOMAIN-CONTAINING PROTEIN 39 HOMOLOG-RELATED"/>
    <property type="match status" value="1"/>
</dbReference>
<dbReference type="Pfam" id="PF26639">
    <property type="entry name" value="Het-6_barrel"/>
    <property type="match status" value="1"/>
</dbReference>
<organism evidence="2 3">
    <name type="scientific">Hyaloscypha variabilis (strain UAMH 11265 / GT02V1 / F)</name>
    <name type="common">Meliniomyces variabilis</name>
    <dbReference type="NCBI Taxonomy" id="1149755"/>
    <lineage>
        <taxon>Eukaryota</taxon>
        <taxon>Fungi</taxon>
        <taxon>Dikarya</taxon>
        <taxon>Ascomycota</taxon>
        <taxon>Pezizomycotina</taxon>
        <taxon>Leotiomycetes</taxon>
        <taxon>Helotiales</taxon>
        <taxon>Hyaloscyphaceae</taxon>
        <taxon>Hyaloscypha</taxon>
        <taxon>Hyaloscypha variabilis</taxon>
    </lineage>
</organism>
<dbReference type="InterPro" id="IPR052895">
    <property type="entry name" value="HetReg/Transcr_Mod"/>
</dbReference>
<sequence length="616" mass="68080">MAAKDQDPCTQTFQYQPIGPDHIRVLFLEPAITRFAAIRCALVSVPFAELRSVTALSYTWGTDAKTCSIFLNDVEVSVTGNLESALRQIRGRFKTRKVWADAVCIDQDNDTERSEQVKLMRQIYSTAEQVFAWLGLASKDSGAAIEFIKKLNRKSDEGSGISDDGFRKWLLGTVADGDTWSAVTNLMSRPYWTRVWIIQELSLAKTHVSIHCGPDEITLNAIRAFKQSVSNGSREINQVSDNMNIDFVFGQLYAKFLHTGYFASSARAEKNLADRGAATLWDLVNAYRGHETTDPRDHIYGLQGLIADRNSPDLIAFPPDYSVSVEALYTTFVAHNLGRVDLGSLLESCNEVKRRAGLPSWVPDFSTKPRSFPTSGWAVSPDNIFKASGHQAGEYHISDNGDTLSVKGAVVDMIRSARLVAGMVQLDPTDSVSLSLYDDEQGGAEEDRLELGPDGEGRQVPLFVTNDLFLLDESNHAMQEPYIGGSTLLSAYLCATAAIASSTHWAARTGEVSADICIDSETQENAQWTKNERRCWFSVGKRLCTCENGWICMAQPDTRPGDLICVISGVDVPFVIRRADQVDCFTLVGDAYVHGLMQGEILTRSEGYNFKHICLV</sequence>
<dbReference type="AlphaFoldDB" id="A0A2J6S114"/>
<dbReference type="STRING" id="1149755.A0A2J6S114"/>
<accession>A0A2J6S114</accession>
<dbReference type="OrthoDB" id="3557394at2759"/>
<evidence type="ECO:0000313" key="3">
    <source>
        <dbReference type="Proteomes" id="UP000235786"/>
    </source>
</evidence>
<dbReference type="EMBL" id="KZ613941">
    <property type="protein sequence ID" value="PMD44469.1"/>
    <property type="molecule type" value="Genomic_DNA"/>
</dbReference>
<proteinExistence type="predicted"/>
<name>A0A2J6S114_HYAVF</name>
<dbReference type="PANTHER" id="PTHR24148:SF73">
    <property type="entry name" value="HET DOMAIN PROTEIN (AFU_ORTHOLOGUE AFUA_8G01020)"/>
    <property type="match status" value="1"/>
</dbReference>
<dbReference type="Proteomes" id="UP000235786">
    <property type="component" value="Unassembled WGS sequence"/>
</dbReference>
<evidence type="ECO:0000313" key="2">
    <source>
        <dbReference type="EMBL" id="PMD44469.1"/>
    </source>
</evidence>
<keyword evidence="3" id="KW-1185">Reference proteome</keyword>
<protein>
    <submittedName>
        <fullName evidence="2">HET-domain-containing protein</fullName>
    </submittedName>
</protein>
<gene>
    <name evidence="2" type="ORF">L207DRAFT_509217</name>
</gene>
<dbReference type="InterPro" id="IPR010730">
    <property type="entry name" value="HET"/>
</dbReference>
<feature type="domain" description="Heterokaryon incompatibility" evidence="1">
    <location>
        <begin position="55"/>
        <end position="200"/>
    </location>
</feature>
<evidence type="ECO:0000259" key="1">
    <source>
        <dbReference type="Pfam" id="PF06985"/>
    </source>
</evidence>
<dbReference type="Pfam" id="PF06985">
    <property type="entry name" value="HET"/>
    <property type="match status" value="1"/>
</dbReference>